<keyword evidence="1" id="KW-0343">GTPase activation</keyword>
<evidence type="ECO:0000256" key="4">
    <source>
        <dbReference type="SAM" id="MobiDB-lite"/>
    </source>
</evidence>
<evidence type="ECO:0000256" key="2">
    <source>
        <dbReference type="ARBA" id="ARBA00072091"/>
    </source>
</evidence>
<dbReference type="EMBL" id="JASWJB010000039">
    <property type="protein sequence ID" value="KAK2608404.1"/>
    <property type="molecule type" value="Genomic_DNA"/>
</dbReference>
<feature type="region of interest" description="Disordered" evidence="4">
    <location>
        <begin position="712"/>
        <end position="755"/>
    </location>
</feature>
<name>A0AAJ0G0V9_9HYPO</name>
<reference evidence="6" key="1">
    <citation type="submission" date="2023-06" db="EMBL/GenBank/DDBJ databases">
        <title>Conoideocrella luteorostrata (Hypocreales: Clavicipitaceae), a potential biocontrol fungus for elongate hemlock scale in United States Christmas tree production areas.</title>
        <authorList>
            <person name="Barrett H."/>
            <person name="Lovett B."/>
            <person name="Macias A.M."/>
            <person name="Stajich J.E."/>
            <person name="Kasson M.T."/>
        </authorList>
    </citation>
    <scope>NUCLEOTIDE SEQUENCE</scope>
    <source>
        <strain evidence="6">ARSEF 14590</strain>
    </source>
</reference>
<protein>
    <recommendedName>
        <fullName evidence="2">GTPase-activating protein GYP7</fullName>
    </recommendedName>
    <alternativeName>
        <fullName evidence="3">GAP for YPT7</fullName>
    </alternativeName>
</protein>
<dbReference type="InterPro" id="IPR035969">
    <property type="entry name" value="Rab-GAP_TBC_sf"/>
</dbReference>
<proteinExistence type="predicted"/>
<dbReference type="SMART" id="SM00164">
    <property type="entry name" value="TBC"/>
    <property type="match status" value="1"/>
</dbReference>
<keyword evidence="7" id="KW-1185">Reference proteome</keyword>
<sequence length="781" mass="89258">MSDDEEGGYNTVTHIETGRGVKLLFSKSKVYVHPTPSAKDNIPGYIALLQQKPSASARPTSSASQESTSPASSDLLLAWVPETALGDSAGIYVKVDLCDGDSPPKQSYLVPPPPTVTSHSGSVGGYSFAIPVSAIYSLLIRPPSLGWWYGSIIINSRAGDSFPALFFHDDECQSTILQKKKLTRDNFDPFGEGGQMFWGADEVLRWMKRYTKIERSGAEPNVYLVEPSQEDLEGFGDRAGVSKLGVKNGARAGSSRDAEMDPFVKFVKETGWNIMNQFSKVTTFTRRAAQDFAENSNLPPQVKRLLKNPEVQTLQDEFDSARIYLARWAMSIAEQSERDRRTRIWTVKDVVDLEDTDVGEFELLEGASALSLEERRRTLTMAEWETFFDSETGRLSLTMDEVKERIFHGGLDPEDGVRKEAWLFLLGIYEWYGTADERKAQIASLRDHYYRLKHSWWERLEGEGGEGETGEWWREQKGRIEKDVHRTDRHVPIFQGEDTPHPDPNSPFAEVGTNVHLEQMKEMLLTYNEYNKDLGYVQGMSDLLAPIYAVIQDDAIAFWGFQKFMERMERNFLRDQSGMRSQLLTLDHLVHFMDPKLWNHLQSTDSTNFFFFFRMILVWYKREFEWMDVLRLWEGLWTDYLSAEFHVFIALAILEKHRDIIMEHLKAFDEVLKYVNELSNTMDLESTLIRAEALYRKFQRLVEAFDKKQNFPAPRLGSSSDTQSPDNTAGKTKQASSGSKDKDKDAQERVISPELRRLLSRKVEVLPRKTVAQHGDGMPGQ</sequence>
<dbReference type="Proteomes" id="UP001251528">
    <property type="component" value="Unassembled WGS sequence"/>
</dbReference>
<dbReference type="AlphaFoldDB" id="A0AAJ0G0V9"/>
<dbReference type="Pfam" id="PF00566">
    <property type="entry name" value="RabGAP-TBC"/>
    <property type="match status" value="1"/>
</dbReference>
<evidence type="ECO:0000313" key="6">
    <source>
        <dbReference type="EMBL" id="KAK2608404.1"/>
    </source>
</evidence>
<dbReference type="PANTHER" id="PTHR22957:SF502">
    <property type="entry name" value="SMALL G PROTEIN SIGNALING MODULATOR 2-RELATED"/>
    <property type="match status" value="1"/>
</dbReference>
<dbReference type="InterPro" id="IPR000195">
    <property type="entry name" value="Rab-GAP-TBC_dom"/>
</dbReference>
<dbReference type="GO" id="GO:0005737">
    <property type="term" value="C:cytoplasm"/>
    <property type="evidence" value="ECO:0007669"/>
    <property type="project" value="UniProtKB-ARBA"/>
</dbReference>
<evidence type="ECO:0000313" key="7">
    <source>
        <dbReference type="Proteomes" id="UP001251528"/>
    </source>
</evidence>
<evidence type="ECO:0000256" key="1">
    <source>
        <dbReference type="ARBA" id="ARBA00022468"/>
    </source>
</evidence>
<evidence type="ECO:0000259" key="5">
    <source>
        <dbReference type="PROSITE" id="PS50086"/>
    </source>
</evidence>
<evidence type="ECO:0000256" key="3">
    <source>
        <dbReference type="ARBA" id="ARBA00082648"/>
    </source>
</evidence>
<dbReference type="FunFam" id="1.10.472.80:FF:000005">
    <property type="entry name" value="TBC1 domain family member 15"/>
    <property type="match status" value="1"/>
</dbReference>
<feature type="compositionally biased region" description="Basic and acidic residues" evidence="4">
    <location>
        <begin position="739"/>
        <end position="748"/>
    </location>
</feature>
<organism evidence="6 7">
    <name type="scientific">Conoideocrella luteorostrata</name>
    <dbReference type="NCBI Taxonomy" id="1105319"/>
    <lineage>
        <taxon>Eukaryota</taxon>
        <taxon>Fungi</taxon>
        <taxon>Dikarya</taxon>
        <taxon>Ascomycota</taxon>
        <taxon>Pezizomycotina</taxon>
        <taxon>Sordariomycetes</taxon>
        <taxon>Hypocreomycetidae</taxon>
        <taxon>Hypocreales</taxon>
        <taxon>Clavicipitaceae</taxon>
        <taxon>Conoideocrella</taxon>
    </lineage>
</organism>
<dbReference type="Gene3D" id="1.10.472.80">
    <property type="entry name" value="Ypt/Rab-GAP domain of gyp1p, domain 3"/>
    <property type="match status" value="1"/>
</dbReference>
<dbReference type="FunFam" id="1.10.8.270:FF:000032">
    <property type="entry name" value="GTPase activating protein (Gyp7)"/>
    <property type="match status" value="1"/>
</dbReference>
<dbReference type="GO" id="GO:0005096">
    <property type="term" value="F:GTPase activator activity"/>
    <property type="evidence" value="ECO:0007669"/>
    <property type="project" value="UniProtKB-KW"/>
</dbReference>
<dbReference type="Gene3D" id="1.10.8.270">
    <property type="entry name" value="putative rabgap domain of human tbc1 domain family member 14 like domains"/>
    <property type="match status" value="1"/>
</dbReference>
<gene>
    <name evidence="6" type="primary">GYP7</name>
    <name evidence="6" type="ORF">QQS21_003090</name>
</gene>
<feature type="domain" description="Rab-GAP TBC" evidence="5">
    <location>
        <begin position="412"/>
        <end position="640"/>
    </location>
</feature>
<comment type="caution">
    <text evidence="6">The sequence shown here is derived from an EMBL/GenBank/DDBJ whole genome shotgun (WGS) entry which is preliminary data.</text>
</comment>
<accession>A0AAJ0G0V9</accession>
<feature type="compositionally biased region" description="Polar residues" evidence="4">
    <location>
        <begin position="717"/>
        <end position="738"/>
    </location>
</feature>
<dbReference type="PROSITE" id="PS50086">
    <property type="entry name" value="TBC_RABGAP"/>
    <property type="match status" value="1"/>
</dbReference>
<dbReference type="PANTHER" id="PTHR22957">
    <property type="entry name" value="TBC1 DOMAIN FAMILY MEMBER GTPASE-ACTIVATING PROTEIN"/>
    <property type="match status" value="1"/>
</dbReference>
<dbReference type="SUPFAM" id="SSF47923">
    <property type="entry name" value="Ypt/Rab-GAP domain of gyp1p"/>
    <property type="match status" value="2"/>
</dbReference>